<dbReference type="EC" id="1.11.1.25" evidence="4"/>
<dbReference type="GO" id="GO:0005506">
    <property type="term" value="F:iron ion binding"/>
    <property type="evidence" value="ECO:0007669"/>
    <property type="project" value="InterPro"/>
</dbReference>
<dbReference type="SUPFAM" id="SSF52833">
    <property type="entry name" value="Thioredoxin-like"/>
    <property type="match status" value="1"/>
</dbReference>
<evidence type="ECO:0000256" key="8">
    <source>
        <dbReference type="PROSITE-ProRule" id="PRU00176"/>
    </source>
</evidence>
<dbReference type="InterPro" id="IPR001128">
    <property type="entry name" value="Cyt_P450"/>
</dbReference>
<dbReference type="InterPro" id="IPR012677">
    <property type="entry name" value="Nucleotide-bd_a/b_plait_sf"/>
</dbReference>
<feature type="compositionally biased region" description="Basic and acidic residues" evidence="9">
    <location>
        <begin position="766"/>
        <end position="788"/>
    </location>
</feature>
<comment type="similarity">
    <text evidence="3">Belongs to the cytochrome P450 family.</text>
</comment>
<dbReference type="InterPro" id="IPR035979">
    <property type="entry name" value="RBD_domain_sf"/>
</dbReference>
<evidence type="ECO:0000256" key="2">
    <source>
        <dbReference type="ARBA" id="ARBA00010505"/>
    </source>
</evidence>
<dbReference type="PROSITE" id="PS50102">
    <property type="entry name" value="RRM"/>
    <property type="match status" value="1"/>
</dbReference>
<dbReference type="SMART" id="SM00360">
    <property type="entry name" value="RRM"/>
    <property type="match status" value="1"/>
</dbReference>
<dbReference type="EMBL" id="JACMSC010000010">
    <property type="protein sequence ID" value="KAG6504661.1"/>
    <property type="molecule type" value="Genomic_DNA"/>
</dbReference>
<dbReference type="SUPFAM" id="SSF56112">
    <property type="entry name" value="Protein kinase-like (PK-like)"/>
    <property type="match status" value="1"/>
</dbReference>
<dbReference type="InterPro" id="IPR032675">
    <property type="entry name" value="LRR_dom_sf"/>
</dbReference>
<sequence length="1087" mass="121962">MCSQKHLPGFVEKNGEMHAKGVDTISCISVNDAFVMHAWKKDLNIRDEVLLLSDGNREFTLALGVELDLSDKPIGLGVRSQCYELLAEDGVAKVLNLDTIALLAPLIMASWTNCLLHYIEPSGPATNQSSKEEADSRSIFVGNGPLFRYTTSNCNDVAVDVRFWHCLCLGRVPTLVVSSPNAARDVLRTHDHICASRSSTTVTCILLDGCSDMAFAPYGDERWPPWLPPSAPVDRQRRSTCPPSDMSPVLFAFSNDILCRIVTGKKFEGKKGLLSKLISENSVLLAKIYLGDYLPWLGWVDWLLGKVARVKKNHKRWDDLLDQVIKEHEERVSSHDEKDFVDVLISLQKDPVLESILTPEVIKALLQVYLPVFFGVVGSPARKGSFGEKLSSVGDWKLEKGFLLARVAEANRVHDWNLPNVRPTTNSHWKAFELVGFLLANQNVKDAYQLDWNKALRFNNYDPDPLLHACGVSIVTAFTQIGGIVLHPPRLRVGNGEDFIPSRERWNFNQKGPILNAFEIYKYMEINYGSLDALTMESFVSHYPKEVWAQEGGDPCLPAPWSWVQCNSDPQPQIIRIMNSRLSGRNLTGNIPAELASLTGLVELWLDGNVLCGHIPALGACLSLRNIHLENNKLTGDLSFLDGLSNLQELYVQNNMLSGTVPGHLLGKNIVFTRIPKKLRLFSREDDLPPPQPFQELSASFGGFGIETAHRYWLSEINNATENFAKKVGSGSYGTVYYGKLKNGKEIAVKVQTNDSCQGNRQFSSEGKDNDPVPRKEKKREARREEKPEKAAVIDMVFRRCTGCLEDAQVDYPCTPEEVQQHFQSCGTVHRVTILNDRNGQPKGFAYVEFLEVEAVQEAFRLHESELHGRPIKASHAILMSGFVDKEAVAVTRVSWKATFYNGPSSTDFINVHDIFLECDHDSIIYLGKSVEPTIYDLLGDQEVCNLEFSENFLISSFCYASWLFWNLSATILQCKVEIFLLKNGKPSWTKKKFLCSKVRSVFIAIAYNSCRTSRHVKDDKKAIVFVDCCPDCKTVDIEAPFERMENAARTVRWVELPKISNAFQNAHNKLSSGSVLFDHDSLLSFD</sequence>
<evidence type="ECO:0000256" key="5">
    <source>
        <dbReference type="ARBA" id="ARBA00022723"/>
    </source>
</evidence>
<dbReference type="SUPFAM" id="SSF141734">
    <property type="entry name" value="HisI-like"/>
    <property type="match status" value="1"/>
</dbReference>
<dbReference type="SUPFAM" id="SSF54928">
    <property type="entry name" value="RNA-binding domain, RBD"/>
    <property type="match status" value="1"/>
</dbReference>
<dbReference type="CDD" id="cd12306">
    <property type="entry name" value="RRM_II_PABPs"/>
    <property type="match status" value="1"/>
</dbReference>
<evidence type="ECO:0000256" key="4">
    <source>
        <dbReference type="ARBA" id="ARBA00013016"/>
    </source>
</evidence>
<dbReference type="PANTHER" id="PTHR47955">
    <property type="entry name" value="CYTOCHROME P450 FAMILY 71 PROTEIN"/>
    <property type="match status" value="1"/>
</dbReference>
<reference evidence="11 12" key="1">
    <citation type="submission" date="2020-08" db="EMBL/GenBank/DDBJ databases">
        <title>Plant Genome Project.</title>
        <authorList>
            <person name="Zhang R.-G."/>
        </authorList>
    </citation>
    <scope>NUCLEOTIDE SEQUENCE [LARGE SCALE GENOMIC DNA]</scope>
    <source>
        <tissue evidence="11">Rhizome</tissue>
    </source>
</reference>
<comment type="caution">
    <text evidence="11">The sequence shown here is derived from an EMBL/GenBank/DDBJ whole genome shotgun (WGS) entry which is preliminary data.</text>
</comment>
<dbReference type="SUPFAM" id="SSF52058">
    <property type="entry name" value="L domain-like"/>
    <property type="match status" value="1"/>
</dbReference>
<dbReference type="GO" id="GO:0004497">
    <property type="term" value="F:monooxygenase activity"/>
    <property type="evidence" value="ECO:0007669"/>
    <property type="project" value="UniProtKB-KW"/>
</dbReference>
<comment type="similarity">
    <text evidence="2">Belongs to the peroxiredoxin family. Prx5 subfamily.</text>
</comment>
<feature type="compositionally biased region" description="Polar residues" evidence="9">
    <location>
        <begin position="756"/>
        <end position="765"/>
    </location>
</feature>
<evidence type="ECO:0000256" key="6">
    <source>
        <dbReference type="ARBA" id="ARBA00023004"/>
    </source>
</evidence>
<dbReference type="InterPro" id="IPR000504">
    <property type="entry name" value="RRM_dom"/>
</dbReference>
<accession>A0A8J5GEC4</accession>
<name>A0A8J5GEC4_ZINOF</name>
<keyword evidence="8" id="KW-0694">RNA-binding</keyword>
<dbReference type="GO" id="GO:0016705">
    <property type="term" value="F:oxidoreductase activity, acting on paired donors, with incorporation or reduction of molecular oxygen"/>
    <property type="evidence" value="ECO:0007669"/>
    <property type="project" value="InterPro"/>
</dbReference>
<evidence type="ECO:0000313" key="12">
    <source>
        <dbReference type="Proteomes" id="UP000734854"/>
    </source>
</evidence>
<organism evidence="11 12">
    <name type="scientific">Zingiber officinale</name>
    <name type="common">Ginger</name>
    <name type="synonym">Amomum zingiber</name>
    <dbReference type="NCBI Taxonomy" id="94328"/>
    <lineage>
        <taxon>Eukaryota</taxon>
        <taxon>Viridiplantae</taxon>
        <taxon>Streptophyta</taxon>
        <taxon>Embryophyta</taxon>
        <taxon>Tracheophyta</taxon>
        <taxon>Spermatophyta</taxon>
        <taxon>Magnoliopsida</taxon>
        <taxon>Liliopsida</taxon>
        <taxon>Zingiberales</taxon>
        <taxon>Zingiberaceae</taxon>
        <taxon>Zingiber</taxon>
    </lineage>
</organism>
<dbReference type="SUPFAM" id="SSF48264">
    <property type="entry name" value="Cytochrome P450"/>
    <property type="match status" value="1"/>
</dbReference>
<evidence type="ECO:0000256" key="1">
    <source>
        <dbReference type="ARBA" id="ARBA00001711"/>
    </source>
</evidence>
<dbReference type="PANTHER" id="PTHR47955:SF14">
    <property type="entry name" value="OS01G0543600 PROTEIN"/>
    <property type="match status" value="1"/>
</dbReference>
<dbReference type="InterPro" id="IPR036396">
    <property type="entry name" value="Cyt_P450_sf"/>
</dbReference>
<gene>
    <name evidence="11" type="ORF">ZIOFF_036997</name>
</gene>
<keyword evidence="5" id="KW-0479">Metal-binding</keyword>
<dbReference type="Gene3D" id="3.40.30.10">
    <property type="entry name" value="Glutaredoxin"/>
    <property type="match status" value="1"/>
</dbReference>
<dbReference type="InterPro" id="IPR038019">
    <property type="entry name" value="PRib_AMP_CycHydrolase_sf"/>
</dbReference>
<dbReference type="InterPro" id="IPR036249">
    <property type="entry name" value="Thioredoxin-like_sf"/>
</dbReference>
<evidence type="ECO:0000256" key="3">
    <source>
        <dbReference type="ARBA" id="ARBA00010617"/>
    </source>
</evidence>
<evidence type="ECO:0000256" key="9">
    <source>
        <dbReference type="SAM" id="MobiDB-lite"/>
    </source>
</evidence>
<evidence type="ECO:0000256" key="7">
    <source>
        <dbReference type="ARBA" id="ARBA00031688"/>
    </source>
</evidence>
<dbReference type="Proteomes" id="UP000734854">
    <property type="component" value="Unassembled WGS sequence"/>
</dbReference>
<comment type="catalytic activity">
    <reaction evidence="1">
        <text>[glutaredoxin]-dithiol + a hydroperoxide = [glutaredoxin]-disulfide + an alcohol + H2O</text>
        <dbReference type="Rhea" id="RHEA:62624"/>
        <dbReference type="Rhea" id="RHEA-COMP:10729"/>
        <dbReference type="Rhea" id="RHEA-COMP:10730"/>
        <dbReference type="ChEBI" id="CHEBI:15377"/>
        <dbReference type="ChEBI" id="CHEBI:29950"/>
        <dbReference type="ChEBI" id="CHEBI:30879"/>
        <dbReference type="ChEBI" id="CHEBI:35924"/>
        <dbReference type="ChEBI" id="CHEBI:50058"/>
        <dbReference type="EC" id="1.11.1.25"/>
    </reaction>
</comment>
<feature type="domain" description="RRM" evidence="10">
    <location>
        <begin position="810"/>
        <end position="879"/>
    </location>
</feature>
<dbReference type="Pfam" id="PF08534">
    <property type="entry name" value="Redoxin"/>
    <property type="match status" value="1"/>
</dbReference>
<dbReference type="GO" id="GO:0020037">
    <property type="term" value="F:heme binding"/>
    <property type="evidence" value="ECO:0007669"/>
    <property type="project" value="InterPro"/>
</dbReference>
<protein>
    <recommendedName>
        <fullName evidence="4">glutaredoxin-dependent peroxiredoxin</fullName>
        <ecNumber evidence="4">1.11.1.25</ecNumber>
    </recommendedName>
    <alternativeName>
        <fullName evidence="7">Glutaredoxin-dependent peroxiredoxin</fullName>
    </alternativeName>
</protein>
<dbReference type="AlphaFoldDB" id="A0A8J5GEC4"/>
<dbReference type="GO" id="GO:0003723">
    <property type="term" value="F:RNA binding"/>
    <property type="evidence" value="ECO:0007669"/>
    <property type="project" value="UniProtKB-UniRule"/>
</dbReference>
<dbReference type="Gene3D" id="3.30.70.330">
    <property type="match status" value="1"/>
</dbReference>
<proteinExistence type="inferred from homology"/>
<dbReference type="InterPro" id="IPR013740">
    <property type="entry name" value="Redoxin"/>
</dbReference>
<evidence type="ECO:0000259" key="10">
    <source>
        <dbReference type="PROSITE" id="PS50102"/>
    </source>
</evidence>
<feature type="region of interest" description="Disordered" evidence="9">
    <location>
        <begin position="756"/>
        <end position="788"/>
    </location>
</feature>
<dbReference type="Pfam" id="PF00076">
    <property type="entry name" value="RRM_1"/>
    <property type="match status" value="1"/>
</dbReference>
<dbReference type="Pfam" id="PF00067">
    <property type="entry name" value="p450"/>
    <property type="match status" value="1"/>
</dbReference>
<evidence type="ECO:0000313" key="11">
    <source>
        <dbReference type="EMBL" id="KAG6504661.1"/>
    </source>
</evidence>
<dbReference type="InterPro" id="IPR011009">
    <property type="entry name" value="Kinase-like_dom_sf"/>
</dbReference>
<dbReference type="Gene3D" id="1.10.630.10">
    <property type="entry name" value="Cytochrome P450"/>
    <property type="match status" value="1"/>
</dbReference>
<dbReference type="Gene3D" id="3.30.200.20">
    <property type="entry name" value="Phosphorylase Kinase, domain 1"/>
    <property type="match status" value="1"/>
</dbReference>
<keyword evidence="6" id="KW-0408">Iron</keyword>
<keyword evidence="12" id="KW-1185">Reference proteome</keyword>
<dbReference type="Gene3D" id="3.80.10.10">
    <property type="entry name" value="Ribonuclease Inhibitor"/>
    <property type="match status" value="1"/>
</dbReference>